<reference evidence="2 3" key="1">
    <citation type="journal article" date="2024" name="G3 (Bethesda)">
        <title>Genome assembly of Hibiscus sabdariffa L. provides insights into metabolisms of medicinal natural products.</title>
        <authorList>
            <person name="Kim T."/>
        </authorList>
    </citation>
    <scope>NUCLEOTIDE SEQUENCE [LARGE SCALE GENOMIC DNA]</scope>
    <source>
        <strain evidence="2">TK-2024</strain>
        <tissue evidence="2">Old leaves</tissue>
    </source>
</reference>
<evidence type="ECO:0000313" key="3">
    <source>
        <dbReference type="Proteomes" id="UP001472677"/>
    </source>
</evidence>
<protein>
    <submittedName>
        <fullName evidence="2">Uncharacterized protein</fullName>
    </submittedName>
</protein>
<feature type="region of interest" description="Disordered" evidence="1">
    <location>
        <begin position="48"/>
        <end position="74"/>
    </location>
</feature>
<name>A0ABR2CT15_9ROSI</name>
<accession>A0ABR2CT15</accession>
<sequence length="131" mass="14295">MEFSAAASGSWHRWFPFFESRARCANLKAAFLVAVVSISLVLLSPPANESTRLSDSTPLLDNSTQKPDLSNSNRNSAENVYELELVSNSKHVQNEVFSDGAGAVLVNLLTNSRHLPPSSYCIALSWVSLKV</sequence>
<dbReference type="Proteomes" id="UP001472677">
    <property type="component" value="Unassembled WGS sequence"/>
</dbReference>
<dbReference type="EMBL" id="JBBPBM010000045">
    <property type="protein sequence ID" value="KAK8522920.1"/>
    <property type="molecule type" value="Genomic_DNA"/>
</dbReference>
<keyword evidence="3" id="KW-1185">Reference proteome</keyword>
<proteinExistence type="predicted"/>
<organism evidence="2 3">
    <name type="scientific">Hibiscus sabdariffa</name>
    <name type="common">roselle</name>
    <dbReference type="NCBI Taxonomy" id="183260"/>
    <lineage>
        <taxon>Eukaryota</taxon>
        <taxon>Viridiplantae</taxon>
        <taxon>Streptophyta</taxon>
        <taxon>Embryophyta</taxon>
        <taxon>Tracheophyta</taxon>
        <taxon>Spermatophyta</taxon>
        <taxon>Magnoliopsida</taxon>
        <taxon>eudicotyledons</taxon>
        <taxon>Gunneridae</taxon>
        <taxon>Pentapetalae</taxon>
        <taxon>rosids</taxon>
        <taxon>malvids</taxon>
        <taxon>Malvales</taxon>
        <taxon>Malvaceae</taxon>
        <taxon>Malvoideae</taxon>
        <taxon>Hibiscus</taxon>
    </lineage>
</organism>
<evidence type="ECO:0000313" key="2">
    <source>
        <dbReference type="EMBL" id="KAK8522920.1"/>
    </source>
</evidence>
<comment type="caution">
    <text evidence="2">The sequence shown here is derived from an EMBL/GenBank/DDBJ whole genome shotgun (WGS) entry which is preliminary data.</text>
</comment>
<evidence type="ECO:0000256" key="1">
    <source>
        <dbReference type="SAM" id="MobiDB-lite"/>
    </source>
</evidence>
<gene>
    <name evidence="2" type="ORF">V6N12_056613</name>
</gene>